<feature type="transmembrane region" description="Helical" evidence="5">
    <location>
        <begin position="6"/>
        <end position="29"/>
    </location>
</feature>
<dbReference type="PROSITE" id="PS51007">
    <property type="entry name" value="CYTC"/>
    <property type="match status" value="2"/>
</dbReference>
<keyword evidence="8" id="KW-1185">Reference proteome</keyword>
<dbReference type="InterPro" id="IPR036909">
    <property type="entry name" value="Cyt_c-like_dom_sf"/>
</dbReference>
<keyword evidence="3 4" id="KW-0408">Iron</keyword>
<evidence type="ECO:0000259" key="6">
    <source>
        <dbReference type="PROSITE" id="PS51007"/>
    </source>
</evidence>
<dbReference type="OrthoDB" id="9809720at2"/>
<dbReference type="EMBL" id="SZVO01000003">
    <property type="protein sequence ID" value="TKT92590.1"/>
    <property type="molecule type" value="Genomic_DNA"/>
</dbReference>
<gene>
    <name evidence="7" type="ORF">FDK13_07140</name>
</gene>
<reference evidence="7 8" key="1">
    <citation type="submission" date="2019-05" db="EMBL/GenBank/DDBJ databases">
        <title>Dyadobacter AR-3-8 sp. nov., isolated from arctic soil.</title>
        <authorList>
            <person name="Chaudhary D.K."/>
        </authorList>
    </citation>
    <scope>NUCLEOTIDE SEQUENCE [LARGE SCALE GENOMIC DNA]</scope>
    <source>
        <strain evidence="7 8">AR-3-8</strain>
    </source>
</reference>
<dbReference type="PANTHER" id="PTHR35008">
    <property type="entry name" value="BLL4482 PROTEIN-RELATED"/>
    <property type="match status" value="1"/>
</dbReference>
<proteinExistence type="predicted"/>
<evidence type="ECO:0000313" key="8">
    <source>
        <dbReference type="Proteomes" id="UP000304900"/>
    </source>
</evidence>
<dbReference type="InterPro" id="IPR051459">
    <property type="entry name" value="Cytochrome_c-type_DH"/>
</dbReference>
<evidence type="ECO:0000256" key="5">
    <source>
        <dbReference type="SAM" id="Phobius"/>
    </source>
</evidence>
<feature type="domain" description="Cytochrome c" evidence="6">
    <location>
        <begin position="198"/>
        <end position="290"/>
    </location>
</feature>
<protein>
    <submittedName>
        <fullName evidence="7">Cytochrome c</fullName>
    </submittedName>
</protein>
<feature type="domain" description="Cytochrome c" evidence="6">
    <location>
        <begin position="53"/>
        <end position="152"/>
    </location>
</feature>
<dbReference type="PANTHER" id="PTHR35008:SF8">
    <property type="entry name" value="ALCOHOL DEHYDROGENASE CYTOCHROME C SUBUNIT"/>
    <property type="match status" value="1"/>
</dbReference>
<accession>A0A4U6D5F9</accession>
<comment type="caution">
    <text evidence="7">The sequence shown here is derived from an EMBL/GenBank/DDBJ whole genome shotgun (WGS) entry which is preliminary data.</text>
</comment>
<dbReference type="Proteomes" id="UP000304900">
    <property type="component" value="Unassembled WGS sequence"/>
</dbReference>
<dbReference type="GO" id="GO:0020037">
    <property type="term" value="F:heme binding"/>
    <property type="evidence" value="ECO:0007669"/>
    <property type="project" value="InterPro"/>
</dbReference>
<evidence type="ECO:0000256" key="4">
    <source>
        <dbReference type="PROSITE-ProRule" id="PRU00433"/>
    </source>
</evidence>
<dbReference type="InterPro" id="IPR009056">
    <property type="entry name" value="Cyt_c-like_dom"/>
</dbReference>
<evidence type="ECO:0000313" key="7">
    <source>
        <dbReference type="EMBL" id="TKT92590.1"/>
    </source>
</evidence>
<keyword evidence="5" id="KW-0472">Membrane</keyword>
<dbReference type="RefSeq" id="WP_137339318.1">
    <property type="nucleotide sequence ID" value="NZ_SZVO01000003.1"/>
</dbReference>
<organism evidence="7 8">
    <name type="scientific">Dyadobacter frigoris</name>
    <dbReference type="NCBI Taxonomy" id="2576211"/>
    <lineage>
        <taxon>Bacteria</taxon>
        <taxon>Pseudomonadati</taxon>
        <taxon>Bacteroidota</taxon>
        <taxon>Cytophagia</taxon>
        <taxon>Cytophagales</taxon>
        <taxon>Spirosomataceae</taxon>
        <taxon>Dyadobacter</taxon>
    </lineage>
</organism>
<dbReference type="GO" id="GO:0046872">
    <property type="term" value="F:metal ion binding"/>
    <property type="evidence" value="ECO:0007669"/>
    <property type="project" value="UniProtKB-KW"/>
</dbReference>
<keyword evidence="5" id="KW-0812">Transmembrane</keyword>
<keyword evidence="5" id="KW-1133">Transmembrane helix</keyword>
<dbReference type="Gene3D" id="1.10.760.10">
    <property type="entry name" value="Cytochrome c-like domain"/>
    <property type="match status" value="2"/>
</dbReference>
<dbReference type="Pfam" id="PF00034">
    <property type="entry name" value="Cytochrom_C"/>
    <property type="match status" value="2"/>
</dbReference>
<dbReference type="SUPFAM" id="SSF46626">
    <property type="entry name" value="Cytochrome c"/>
    <property type="match status" value="2"/>
</dbReference>
<evidence type="ECO:0000256" key="1">
    <source>
        <dbReference type="ARBA" id="ARBA00022617"/>
    </source>
</evidence>
<evidence type="ECO:0000256" key="2">
    <source>
        <dbReference type="ARBA" id="ARBA00022723"/>
    </source>
</evidence>
<sequence length="290" mass="32473">MITKILKWAGILLGSIVIFVTLTYVWIYYDIERRAAKIYDVKVQKLIIPTDSASLSRGKHLAVIRACTGCHGKDFAGGYAFADDQSPIGILYSVNITSGKGGVQYTNEDWIRTLRHGLGRDNRSLWFMPSHEIYKISNQDMASLISYVKTRPPVDKISPSKSLKPLGRILTFLGKFPLFPAEKIDHDATYPDVVMPSITPEYGQYLAITCTGCHTATLKGADSHGPNEPKIPDITSTGHLGKWTAEAFITTLQTGKTPEKKQLSSAMPWREFTYTRDELRAIFSYLHNLR</sequence>
<dbReference type="AlphaFoldDB" id="A0A4U6D5F9"/>
<evidence type="ECO:0000256" key="3">
    <source>
        <dbReference type="ARBA" id="ARBA00023004"/>
    </source>
</evidence>
<name>A0A4U6D5F9_9BACT</name>
<dbReference type="GO" id="GO:0009055">
    <property type="term" value="F:electron transfer activity"/>
    <property type="evidence" value="ECO:0007669"/>
    <property type="project" value="InterPro"/>
</dbReference>
<keyword evidence="1 4" id="KW-0349">Heme</keyword>
<keyword evidence="2 4" id="KW-0479">Metal-binding</keyword>